<name>A0ABU9DCD5_9BACL</name>
<evidence type="ECO:0000256" key="4">
    <source>
        <dbReference type="ARBA" id="ARBA00022839"/>
    </source>
</evidence>
<keyword evidence="6 9" id="KW-0411">Iron-sulfur</keyword>
<comment type="cofactor">
    <cofactor evidence="9">
        <name>Mg(2+)</name>
        <dbReference type="ChEBI" id="CHEBI:18420"/>
    </cofactor>
    <cofactor evidence="9">
        <name>Mn(2+)</name>
        <dbReference type="ChEBI" id="CHEBI:29035"/>
    </cofactor>
    <text evidence="9">Mg(2+) or Mn(2+) required for ssDNA cleavage activity.</text>
</comment>
<keyword evidence="4 9" id="KW-0269">Exonuclease</keyword>
<dbReference type="InterPro" id="IPR011604">
    <property type="entry name" value="PDDEXK-like_dom_sf"/>
</dbReference>
<evidence type="ECO:0000256" key="2">
    <source>
        <dbReference type="ARBA" id="ARBA00022723"/>
    </source>
</evidence>
<dbReference type="Gene3D" id="3.90.320.10">
    <property type="match status" value="1"/>
</dbReference>
<keyword evidence="3 9" id="KW-0378">Hydrolase</keyword>
<evidence type="ECO:0000256" key="9">
    <source>
        <dbReference type="RuleBase" id="RU365022"/>
    </source>
</evidence>
<dbReference type="EMBL" id="JBBPCC010000001">
    <property type="protein sequence ID" value="MEK8126503.1"/>
    <property type="molecule type" value="Genomic_DNA"/>
</dbReference>
<dbReference type="Pfam" id="PF01930">
    <property type="entry name" value="Cas_Cas4"/>
    <property type="match status" value="1"/>
</dbReference>
<evidence type="ECO:0000259" key="10">
    <source>
        <dbReference type="Pfam" id="PF01930"/>
    </source>
</evidence>
<keyword evidence="2 9" id="KW-0479">Metal-binding</keyword>
<evidence type="ECO:0000256" key="3">
    <source>
        <dbReference type="ARBA" id="ARBA00022801"/>
    </source>
</evidence>
<dbReference type="GO" id="GO:0016787">
    <property type="term" value="F:hydrolase activity"/>
    <property type="evidence" value="ECO:0007669"/>
    <property type="project" value="UniProtKB-KW"/>
</dbReference>
<keyword evidence="1 9" id="KW-0540">Nuclease</keyword>
<keyword evidence="12" id="KW-1185">Reference proteome</keyword>
<comment type="caution">
    <text evidence="11">The sequence shown here is derived from an EMBL/GenBank/DDBJ whole genome shotgun (WGS) entry which is preliminary data.</text>
</comment>
<feature type="domain" description="DUF83" evidence="10">
    <location>
        <begin position="120"/>
        <end position="214"/>
    </location>
</feature>
<comment type="similarity">
    <text evidence="9">Belongs to the CRISPR-associated exonuclease Cas4 family.</text>
</comment>
<comment type="cofactor">
    <cofactor evidence="9">
        <name>iron-sulfur cluster</name>
        <dbReference type="ChEBI" id="CHEBI:30408"/>
    </cofactor>
</comment>
<dbReference type="InterPro" id="IPR013343">
    <property type="entry name" value="CRISPR-assoc_prot_Cas4"/>
</dbReference>
<dbReference type="NCBIfam" id="TIGR00372">
    <property type="entry name" value="cas4"/>
    <property type="match status" value="1"/>
</dbReference>
<gene>
    <name evidence="11" type="primary">cas4</name>
    <name evidence="11" type="ORF">WMW72_01095</name>
</gene>
<proteinExistence type="inferred from homology"/>
<dbReference type="EC" id="3.1.12.1" evidence="9"/>
<comment type="function">
    <text evidence="9">CRISPR (clustered regularly interspaced short palindromic repeat) is an adaptive immune system that provides protection against mobile genetic elements (viruses, transposable elements and conjugative plasmids). CRISPR clusters contain sequences complementary to antecedent mobile elements and target invading nucleic acids. CRISPR clusters are transcribed and processed into CRISPR RNA (crRNA).</text>
</comment>
<accession>A0ABU9DCD5</accession>
<keyword evidence="7 9" id="KW-0051">Antiviral defense</keyword>
<protein>
    <recommendedName>
        <fullName evidence="9">CRISPR-associated exonuclease Cas4</fullName>
        <ecNumber evidence="9">3.1.12.1</ecNumber>
    </recommendedName>
</protein>
<evidence type="ECO:0000256" key="5">
    <source>
        <dbReference type="ARBA" id="ARBA00023004"/>
    </source>
</evidence>
<reference evidence="11 12" key="1">
    <citation type="submission" date="2024-04" db="EMBL/GenBank/DDBJ databases">
        <title>draft genome sequnece of Paenibacillus filicis.</title>
        <authorList>
            <person name="Kim D.-U."/>
        </authorList>
    </citation>
    <scope>NUCLEOTIDE SEQUENCE [LARGE SCALE GENOMIC DNA]</scope>
    <source>
        <strain evidence="11 12">KACC14197</strain>
    </source>
</reference>
<evidence type="ECO:0000313" key="11">
    <source>
        <dbReference type="EMBL" id="MEK8126503.1"/>
    </source>
</evidence>
<keyword evidence="8 9" id="KW-0464">Manganese</keyword>
<evidence type="ECO:0000256" key="8">
    <source>
        <dbReference type="ARBA" id="ARBA00023211"/>
    </source>
</evidence>
<evidence type="ECO:0000313" key="12">
    <source>
        <dbReference type="Proteomes" id="UP001469365"/>
    </source>
</evidence>
<evidence type="ECO:0000256" key="1">
    <source>
        <dbReference type="ARBA" id="ARBA00022722"/>
    </source>
</evidence>
<dbReference type="Proteomes" id="UP001469365">
    <property type="component" value="Unassembled WGS sequence"/>
</dbReference>
<organism evidence="11 12">
    <name type="scientific">Paenibacillus filicis</name>
    <dbReference type="NCBI Taxonomy" id="669464"/>
    <lineage>
        <taxon>Bacteria</taxon>
        <taxon>Bacillati</taxon>
        <taxon>Bacillota</taxon>
        <taxon>Bacilli</taxon>
        <taxon>Bacillales</taxon>
        <taxon>Paenibacillaceae</taxon>
        <taxon>Paenibacillus</taxon>
    </lineage>
</organism>
<sequence>MISDKGEAVAHSYEDDEFLMISGIQHYAFCRRQWGLIHMEQQWAENVLTYEGTQMHKRADDPYLSELRGDVLVSRAMPLVSPTLGLYGVSDVVEFHAVADTEEPNKVRLKGRRGWWIPFPVEYKRGKPKQGDCDEVQLCAQAIALEDMLGVRVDEGALFYGERERRVSVRFDKSLRTRVHELAADMHRDFAISLTARAIYAPKCTSCSLESLCQPKMNVKSSENYVRDYLLTDEP</sequence>
<evidence type="ECO:0000256" key="6">
    <source>
        <dbReference type="ARBA" id="ARBA00023014"/>
    </source>
</evidence>
<evidence type="ECO:0000256" key="7">
    <source>
        <dbReference type="ARBA" id="ARBA00023118"/>
    </source>
</evidence>
<keyword evidence="5 9" id="KW-0408">Iron</keyword>
<dbReference type="InterPro" id="IPR022765">
    <property type="entry name" value="Dna2/Cas4_DUF83"/>
</dbReference>
<dbReference type="RefSeq" id="WP_341413559.1">
    <property type="nucleotide sequence ID" value="NZ_JBBPCC010000001.1"/>
</dbReference>